<keyword evidence="6 18" id="KW-0812">Transmembrane</keyword>
<dbReference type="PANTHER" id="PTHR43107:SF15">
    <property type="entry name" value="FATTY ACID TRANSPORT PROTEIN 3, ISOFORM A"/>
    <property type="match status" value="1"/>
</dbReference>
<dbReference type="FunFam" id="3.40.50.12780:FF:000019">
    <property type="entry name" value="Long-chain fatty acid transporter"/>
    <property type="match status" value="1"/>
</dbReference>
<dbReference type="RefSeq" id="XP_018291381.1">
    <property type="nucleotide sequence ID" value="XM_018441565.1"/>
</dbReference>
<dbReference type="PROSITE" id="PS00455">
    <property type="entry name" value="AMP_BINDING"/>
    <property type="match status" value="1"/>
</dbReference>
<comment type="subcellular location">
    <subcellularLocation>
        <location evidence="1">Cell membrane</location>
        <topology evidence="1">Multi-pass membrane protein</topology>
    </subcellularLocation>
    <subcellularLocation>
        <location evidence="13">Peroxisome membrane</location>
    </subcellularLocation>
</comment>
<evidence type="ECO:0000256" key="8">
    <source>
        <dbReference type="ARBA" id="ARBA00022840"/>
    </source>
</evidence>
<dbReference type="Pfam" id="PF00501">
    <property type="entry name" value="AMP-binding"/>
    <property type="match status" value="1"/>
</dbReference>
<evidence type="ECO:0000256" key="5">
    <source>
        <dbReference type="ARBA" id="ARBA00022598"/>
    </source>
</evidence>
<dbReference type="PANTHER" id="PTHR43107">
    <property type="entry name" value="LONG-CHAIN FATTY ACID TRANSPORT PROTEIN"/>
    <property type="match status" value="1"/>
</dbReference>
<dbReference type="GO" id="GO:0005778">
    <property type="term" value="C:peroxisomal membrane"/>
    <property type="evidence" value="ECO:0007669"/>
    <property type="project" value="UniProtKB-SubCell"/>
</dbReference>
<evidence type="ECO:0000259" key="20">
    <source>
        <dbReference type="Pfam" id="PF13193"/>
    </source>
</evidence>
<evidence type="ECO:0000256" key="3">
    <source>
        <dbReference type="ARBA" id="ARBA00022448"/>
    </source>
</evidence>
<dbReference type="InterPro" id="IPR020845">
    <property type="entry name" value="AMP-binding_CS"/>
</dbReference>
<evidence type="ECO:0000313" key="21">
    <source>
        <dbReference type="EMBL" id="OAD73341.1"/>
    </source>
</evidence>
<evidence type="ECO:0000256" key="16">
    <source>
        <dbReference type="ARBA" id="ARBA00068795"/>
    </source>
</evidence>
<evidence type="ECO:0000256" key="11">
    <source>
        <dbReference type="ARBA" id="ARBA00023136"/>
    </source>
</evidence>
<evidence type="ECO:0000256" key="13">
    <source>
        <dbReference type="ARBA" id="ARBA00046271"/>
    </source>
</evidence>
<evidence type="ECO:0000256" key="6">
    <source>
        <dbReference type="ARBA" id="ARBA00022692"/>
    </source>
</evidence>
<sequence length="632" mass="71788">MFPEYISAATAGVVFGGMYLDSITSFTRDWHQIKIILTSLIKHHIWASQDKINIYNRFRDIAKDYPERYFVIFEGKPYTFRDIERGSNQLARWLLTQDVKIKDTVCMMHQNHPTFYIILFAILKIGAIPAMINTSLTNTSLTHVIKIAQTKVFVFDPCYIESVNAVEGELRNLGISLFAYGEATENSNIDPLPFAPAVTPQFLTEFTDRNLSDHFTKGIISSDPALLVYTSGTTGLPKAAIMEHARMNFAMDFYGTVAEITIGSRLYCVLPLYHGSGILFSTFATMVRGGTVVLGRKFSAKRFWDDCVENEVTAFSYIGEFCRYLLSQPVHPMENKHKIKAIVGNGMRPEIWDRFRERFGITTILELYSASEAPTSLMNVNKNDFGAGAVGHRGSLFRTLRGDIKIIEVDPSTEEPVRTKDGLCKICKPGQYGELVVFVNKNAIMQFRGYYKNEEATTKKVMHDVLKKGDSYFRSGDLLKMDRYGFFYFADRLGDTFRWKGENVATTEVTHVISQFADIEESNVYGVEVPSHDGRAGMVAIVTKEGHSIDFTQLHNYLTKNLPKYAIPIFIRILPTMQMTETFKQLKTVYRSQGIDPSLIPKNEPVYWLKNGTYVPFTDKDWHILNNGNAKL</sequence>
<keyword evidence="4" id="KW-1003">Cell membrane</keyword>
<feature type="transmembrane region" description="Helical" evidence="18">
    <location>
        <begin position="114"/>
        <end position="132"/>
    </location>
</feature>
<reference evidence="22" key="1">
    <citation type="submission" date="2015-06" db="EMBL/GenBank/DDBJ databases">
        <title>Expansion of signal transduction pathways in fungi by whole-genome duplication.</title>
        <authorList>
            <consortium name="DOE Joint Genome Institute"/>
            <person name="Corrochano L.M."/>
            <person name="Kuo A."/>
            <person name="Marcet-Houben M."/>
            <person name="Polaino S."/>
            <person name="Salamov A."/>
            <person name="Villalobos J.M."/>
            <person name="Alvarez M.I."/>
            <person name="Avalos J."/>
            <person name="Benito E.P."/>
            <person name="Benoit I."/>
            <person name="Burger G."/>
            <person name="Camino L.P."/>
            <person name="Canovas D."/>
            <person name="Cerda-Olmedo E."/>
            <person name="Cheng J.-F."/>
            <person name="Dominguez A."/>
            <person name="Elias M."/>
            <person name="Eslava A.P."/>
            <person name="Glaser F."/>
            <person name="Grimwood J."/>
            <person name="Gutierrez G."/>
            <person name="Heitman J."/>
            <person name="Henrissat B."/>
            <person name="Iturriaga E.A."/>
            <person name="Lang B.F."/>
            <person name="Lavin J.L."/>
            <person name="Lee S."/>
            <person name="Li W."/>
            <person name="Lindquist E."/>
            <person name="Lopez-Garcia S."/>
            <person name="Luque E.M."/>
            <person name="Marcos A.T."/>
            <person name="Martin J."/>
            <person name="McCluskey K."/>
            <person name="Medina H.R."/>
            <person name="Miralles-Duran A."/>
            <person name="Miyazaki A."/>
            <person name="Munoz-Torres E."/>
            <person name="Oguiza J.A."/>
            <person name="Ohm R."/>
            <person name="Olmedo M."/>
            <person name="Orejas M."/>
            <person name="Ortiz-Castellanos L."/>
            <person name="Pisabarro A.G."/>
            <person name="Rodriguez-Romero J."/>
            <person name="Ruiz-Herrera J."/>
            <person name="Ruiz-Vazquez R."/>
            <person name="Sanz C."/>
            <person name="Schackwitz W."/>
            <person name="Schmutz J."/>
            <person name="Shahriari M."/>
            <person name="Shelest E."/>
            <person name="Silva-Franco F."/>
            <person name="Soanes D."/>
            <person name="Syed K."/>
            <person name="Tagua V.G."/>
            <person name="Talbot N.J."/>
            <person name="Thon M."/>
            <person name="De vries R.P."/>
            <person name="Wiebenga A."/>
            <person name="Yadav J.S."/>
            <person name="Braun E.L."/>
            <person name="Baker S."/>
            <person name="Garre V."/>
            <person name="Horwitz B."/>
            <person name="Torres-Martinez S."/>
            <person name="Idnurm A."/>
            <person name="Herrera-Estrella A."/>
            <person name="Gabaldon T."/>
            <person name="Grigoriev I.V."/>
        </authorList>
    </citation>
    <scope>NUCLEOTIDE SEQUENCE [LARGE SCALE GENOMIC DNA]</scope>
    <source>
        <strain evidence="22">NRRL 1555(-)</strain>
    </source>
</reference>
<keyword evidence="11 18" id="KW-0472">Membrane</keyword>
<feature type="domain" description="AMP-dependent synthetase/ligase" evidence="19">
    <location>
        <begin position="58"/>
        <end position="437"/>
    </location>
</feature>
<evidence type="ECO:0000256" key="2">
    <source>
        <dbReference type="ARBA" id="ARBA00006432"/>
    </source>
</evidence>
<keyword evidence="22" id="KW-1185">Reference proteome</keyword>
<keyword evidence="3" id="KW-0813">Transport</keyword>
<proteinExistence type="inferred from homology"/>
<dbReference type="InParanoid" id="A0A163AGL3"/>
<evidence type="ECO:0000256" key="18">
    <source>
        <dbReference type="SAM" id="Phobius"/>
    </source>
</evidence>
<keyword evidence="5" id="KW-0436">Ligase</keyword>
<evidence type="ECO:0000259" key="19">
    <source>
        <dbReference type="Pfam" id="PF00501"/>
    </source>
</evidence>
<evidence type="ECO:0000256" key="15">
    <source>
        <dbReference type="ARBA" id="ARBA00060276"/>
    </source>
</evidence>
<comment type="similarity">
    <text evidence="2">Belongs to the ATP-dependent AMP-binding enzyme family.</text>
</comment>
<dbReference type="Gene3D" id="3.30.300.30">
    <property type="match status" value="1"/>
</dbReference>
<gene>
    <name evidence="21" type="ORF">PHYBLDRAFT_65949</name>
</gene>
<dbReference type="GO" id="GO:0009898">
    <property type="term" value="C:cytoplasmic side of plasma membrane"/>
    <property type="evidence" value="ECO:0007669"/>
    <property type="project" value="TreeGrafter"/>
</dbReference>
<dbReference type="InterPro" id="IPR000873">
    <property type="entry name" value="AMP-dep_synth/lig_dom"/>
</dbReference>
<dbReference type="GO" id="GO:0005811">
    <property type="term" value="C:lipid droplet"/>
    <property type="evidence" value="ECO:0007669"/>
    <property type="project" value="TreeGrafter"/>
</dbReference>
<dbReference type="FunFam" id="3.30.300.30:FF:000002">
    <property type="entry name" value="Long-chain fatty acid transport protein 1"/>
    <property type="match status" value="1"/>
</dbReference>
<dbReference type="InterPro" id="IPR025110">
    <property type="entry name" value="AMP-bd_C"/>
</dbReference>
<keyword evidence="8" id="KW-0067">ATP-binding</keyword>
<accession>A0A163AGL3</accession>
<evidence type="ECO:0000256" key="12">
    <source>
        <dbReference type="ARBA" id="ARBA00023140"/>
    </source>
</evidence>
<keyword evidence="12" id="KW-0576">Peroxisome</keyword>
<dbReference type="Proteomes" id="UP000077315">
    <property type="component" value="Unassembled WGS sequence"/>
</dbReference>
<evidence type="ECO:0000256" key="4">
    <source>
        <dbReference type="ARBA" id="ARBA00022475"/>
    </source>
</evidence>
<evidence type="ECO:0000256" key="7">
    <source>
        <dbReference type="ARBA" id="ARBA00022741"/>
    </source>
</evidence>
<dbReference type="OrthoDB" id="288590at2759"/>
<evidence type="ECO:0000256" key="9">
    <source>
        <dbReference type="ARBA" id="ARBA00022989"/>
    </source>
</evidence>
<name>A0A163AGL3_PHYB8</name>
<dbReference type="SUPFAM" id="SSF56801">
    <property type="entry name" value="Acetyl-CoA synthetase-like"/>
    <property type="match status" value="1"/>
</dbReference>
<keyword evidence="10" id="KW-0445">Lipid transport</keyword>
<dbReference type="EMBL" id="KV440981">
    <property type="protein sequence ID" value="OAD73341.1"/>
    <property type="molecule type" value="Genomic_DNA"/>
</dbReference>
<dbReference type="GO" id="GO:0044539">
    <property type="term" value="P:long-chain fatty acid import into cell"/>
    <property type="evidence" value="ECO:0007669"/>
    <property type="project" value="TreeGrafter"/>
</dbReference>
<dbReference type="InterPro" id="IPR042099">
    <property type="entry name" value="ANL_N_sf"/>
</dbReference>
<comment type="function">
    <text evidence="15">Acyl-CoA synthetase required for both the import of long chain fatty acids (LCFAs) (C14-C18) and the activation very long chain fatty acids (VLCFAs) (C20-C26) by esterification of the fatty acids into metabolically active CoA-thioesters for subsequent degradation or incorporation into phospholipids. The transport and fatty acyl-CoA synthetase activities are genetically separable and are thus independent activities. Esterifies VLCFAs in the peroxisome matrix. The VLCFAs are actively transported into peroxisomes by a PXA1-PXA2 heterodimeric transporter in the peroxisomal membrane.</text>
</comment>
<dbReference type="GO" id="GO:0005324">
    <property type="term" value="F:long-chain fatty acid transmembrane transporter activity"/>
    <property type="evidence" value="ECO:0007669"/>
    <property type="project" value="TreeGrafter"/>
</dbReference>
<dbReference type="VEuPathDB" id="FungiDB:PHYBLDRAFT_65949"/>
<evidence type="ECO:0000256" key="17">
    <source>
        <dbReference type="ARBA" id="ARBA00078285"/>
    </source>
</evidence>
<protein>
    <recommendedName>
        <fullName evidence="16">Very long-chain fatty acid transport protein</fullName>
    </recommendedName>
    <alternativeName>
        <fullName evidence="17">Very-long-chain acyl-CoA synthetase</fullName>
    </alternativeName>
</protein>
<evidence type="ECO:0000313" key="22">
    <source>
        <dbReference type="Proteomes" id="UP000077315"/>
    </source>
</evidence>
<keyword evidence="7" id="KW-0547">Nucleotide-binding</keyword>
<dbReference type="GO" id="GO:0004467">
    <property type="term" value="F:long-chain fatty acid-CoA ligase activity"/>
    <property type="evidence" value="ECO:0007669"/>
    <property type="project" value="TreeGrafter"/>
</dbReference>
<evidence type="ECO:0000256" key="1">
    <source>
        <dbReference type="ARBA" id="ARBA00004651"/>
    </source>
</evidence>
<dbReference type="Gene3D" id="3.40.50.12780">
    <property type="entry name" value="N-terminal domain of ligase-like"/>
    <property type="match status" value="1"/>
</dbReference>
<organism evidence="21 22">
    <name type="scientific">Phycomyces blakesleeanus (strain ATCC 8743b / DSM 1359 / FGSC 10004 / NBRC 33097 / NRRL 1555)</name>
    <dbReference type="NCBI Taxonomy" id="763407"/>
    <lineage>
        <taxon>Eukaryota</taxon>
        <taxon>Fungi</taxon>
        <taxon>Fungi incertae sedis</taxon>
        <taxon>Mucoromycota</taxon>
        <taxon>Mucoromycotina</taxon>
        <taxon>Mucoromycetes</taxon>
        <taxon>Mucorales</taxon>
        <taxon>Phycomycetaceae</taxon>
        <taxon>Phycomyces</taxon>
    </lineage>
</organism>
<evidence type="ECO:0000256" key="14">
    <source>
        <dbReference type="ARBA" id="ARBA00051585"/>
    </source>
</evidence>
<dbReference type="Pfam" id="PF13193">
    <property type="entry name" value="AMP-binding_C"/>
    <property type="match status" value="1"/>
</dbReference>
<dbReference type="GeneID" id="29002471"/>
<dbReference type="AlphaFoldDB" id="A0A163AGL3"/>
<feature type="domain" description="AMP-binding enzyme C-terminal" evidence="20">
    <location>
        <begin position="511"/>
        <end position="584"/>
    </location>
</feature>
<dbReference type="GO" id="GO:0005524">
    <property type="term" value="F:ATP binding"/>
    <property type="evidence" value="ECO:0007669"/>
    <property type="project" value="UniProtKB-KW"/>
</dbReference>
<dbReference type="STRING" id="763407.A0A163AGL3"/>
<keyword evidence="9 18" id="KW-1133">Transmembrane helix</keyword>
<evidence type="ECO:0000256" key="10">
    <source>
        <dbReference type="ARBA" id="ARBA00023055"/>
    </source>
</evidence>
<dbReference type="InterPro" id="IPR045851">
    <property type="entry name" value="AMP-bd_C_sf"/>
</dbReference>
<comment type="catalytic activity">
    <reaction evidence="14">
        <text>a very long-chain fatty acid + ATP + CoA = a very long-chain fatty acyl-CoA + AMP + diphosphate</text>
        <dbReference type="Rhea" id="RHEA:54536"/>
        <dbReference type="ChEBI" id="CHEBI:30616"/>
        <dbReference type="ChEBI" id="CHEBI:33019"/>
        <dbReference type="ChEBI" id="CHEBI:57287"/>
        <dbReference type="ChEBI" id="CHEBI:58950"/>
        <dbReference type="ChEBI" id="CHEBI:138261"/>
        <dbReference type="ChEBI" id="CHEBI:456215"/>
    </reaction>
</comment>